<name>A0AAW1PMH3_9CHLO</name>
<protein>
    <submittedName>
        <fullName evidence="1">Uncharacterized protein</fullName>
    </submittedName>
</protein>
<proteinExistence type="predicted"/>
<organism evidence="1 2">
    <name type="scientific">[Myrmecia] bisecta</name>
    <dbReference type="NCBI Taxonomy" id="41462"/>
    <lineage>
        <taxon>Eukaryota</taxon>
        <taxon>Viridiplantae</taxon>
        <taxon>Chlorophyta</taxon>
        <taxon>core chlorophytes</taxon>
        <taxon>Trebouxiophyceae</taxon>
        <taxon>Trebouxiales</taxon>
        <taxon>Trebouxiaceae</taxon>
        <taxon>Myrmecia</taxon>
    </lineage>
</organism>
<reference evidence="1 2" key="1">
    <citation type="journal article" date="2024" name="Nat. Commun.">
        <title>Phylogenomics reveals the evolutionary origins of lichenization in chlorophyte algae.</title>
        <authorList>
            <person name="Puginier C."/>
            <person name="Libourel C."/>
            <person name="Otte J."/>
            <person name="Skaloud P."/>
            <person name="Haon M."/>
            <person name="Grisel S."/>
            <person name="Petersen M."/>
            <person name="Berrin J.G."/>
            <person name="Delaux P.M."/>
            <person name="Dal Grande F."/>
            <person name="Keller J."/>
        </authorList>
    </citation>
    <scope>NUCLEOTIDE SEQUENCE [LARGE SCALE GENOMIC DNA]</scope>
    <source>
        <strain evidence="1 2">SAG 2043</strain>
    </source>
</reference>
<dbReference type="Proteomes" id="UP001489004">
    <property type="component" value="Unassembled WGS sequence"/>
</dbReference>
<evidence type="ECO:0000313" key="2">
    <source>
        <dbReference type="Proteomes" id="UP001489004"/>
    </source>
</evidence>
<evidence type="ECO:0000313" key="1">
    <source>
        <dbReference type="EMBL" id="KAK9814766.1"/>
    </source>
</evidence>
<dbReference type="EMBL" id="JALJOR010000007">
    <property type="protein sequence ID" value="KAK9814766.1"/>
    <property type="molecule type" value="Genomic_DNA"/>
</dbReference>
<dbReference type="AlphaFoldDB" id="A0AAW1PMH3"/>
<gene>
    <name evidence="1" type="ORF">WJX72_011170</name>
</gene>
<comment type="caution">
    <text evidence="1">The sequence shown here is derived from an EMBL/GenBank/DDBJ whole genome shotgun (WGS) entry which is preliminary data.</text>
</comment>
<keyword evidence="2" id="KW-1185">Reference proteome</keyword>
<sequence>MVVRGFAGAPESDEVVTFEDILSGVLGDHEAELAKQLHAAAYIQPQLQVVDASSNDMRALGNLKKSKRV</sequence>
<accession>A0AAW1PMH3</accession>